<dbReference type="Proteomes" id="UP000230066">
    <property type="component" value="Unassembled WGS sequence"/>
</dbReference>
<reference evidence="3" key="1">
    <citation type="submission" date="2019-03" db="EMBL/GenBank/DDBJ databases">
        <title>Improved annotation for the trematode Fasciola hepatica.</title>
        <authorList>
            <person name="Choi Y.-J."/>
            <person name="Martin J."/>
            <person name="Mitreva M."/>
        </authorList>
    </citation>
    <scope>NUCLEOTIDE SEQUENCE [LARGE SCALE GENOMIC DNA]</scope>
</reference>
<keyword evidence="2" id="KW-0472">Membrane</keyword>
<keyword evidence="2" id="KW-0812">Transmembrane</keyword>
<evidence type="ECO:0000313" key="4">
    <source>
        <dbReference type="Proteomes" id="UP000230066"/>
    </source>
</evidence>
<protein>
    <submittedName>
        <fullName evidence="3">Uncharacterized protein</fullName>
    </submittedName>
</protein>
<evidence type="ECO:0000313" key="3">
    <source>
        <dbReference type="EMBL" id="THD18885.1"/>
    </source>
</evidence>
<sequence length="375" mass="40072">MEDPDQVMNSSVVSMQFRVLFPTSFSASSKRHTEGLSEQNSTSADLQSSALTRTVVSNAATLLAHRASASFTVHRDPASTSATPKLCPQTIQDASTTTTVVYSHPSLKPQTPPTSPETVTSEEIVPTVIERPASDTAIGERPKNNATPDAPNGLQESIIPDAYPKIPTNKENLLDSKPAASSDITLPGSIDFSHQEAQLASARKNIQSAENPHTPVALKHDTKVVFKDPSDPMKPGDQSMTMPQEDGFSAVPKANESHLEPIPSPTSTVAPTTFASISFQSVREEEEERGREEVSSVIRNRIASPSQPDCPSMSRSTDLNARTVSTSPSAVVSSNVVEPSTQSLQYRAVSVCAAGVAVALFLVVMRRLALMLHGM</sequence>
<dbReference type="EMBL" id="JXXN02008133">
    <property type="protein sequence ID" value="THD18885.1"/>
    <property type="molecule type" value="Genomic_DNA"/>
</dbReference>
<gene>
    <name evidence="3" type="ORF">D915_010490</name>
</gene>
<organism evidence="3 4">
    <name type="scientific">Fasciola hepatica</name>
    <name type="common">Liver fluke</name>
    <dbReference type="NCBI Taxonomy" id="6192"/>
    <lineage>
        <taxon>Eukaryota</taxon>
        <taxon>Metazoa</taxon>
        <taxon>Spiralia</taxon>
        <taxon>Lophotrochozoa</taxon>
        <taxon>Platyhelminthes</taxon>
        <taxon>Trematoda</taxon>
        <taxon>Digenea</taxon>
        <taxon>Plagiorchiida</taxon>
        <taxon>Echinostomata</taxon>
        <taxon>Echinostomatoidea</taxon>
        <taxon>Fasciolidae</taxon>
        <taxon>Fasciola</taxon>
    </lineage>
</organism>
<comment type="caution">
    <text evidence="3">The sequence shown here is derived from an EMBL/GenBank/DDBJ whole genome shotgun (WGS) entry which is preliminary data.</text>
</comment>
<feature type="transmembrane region" description="Helical" evidence="2">
    <location>
        <begin position="344"/>
        <end position="365"/>
    </location>
</feature>
<evidence type="ECO:0000256" key="1">
    <source>
        <dbReference type="SAM" id="MobiDB-lite"/>
    </source>
</evidence>
<keyword evidence="4" id="KW-1185">Reference proteome</keyword>
<accession>A0A2H1BT84</accession>
<feature type="region of interest" description="Disordered" evidence="1">
    <location>
        <begin position="126"/>
        <end position="180"/>
    </location>
</feature>
<dbReference type="AlphaFoldDB" id="A0A2H1BT84"/>
<name>A0A2H1BT84_FASHE</name>
<evidence type="ECO:0000256" key="2">
    <source>
        <dbReference type="SAM" id="Phobius"/>
    </source>
</evidence>
<keyword evidence="2" id="KW-1133">Transmembrane helix</keyword>
<proteinExistence type="predicted"/>